<feature type="compositionally biased region" description="Basic and acidic residues" evidence="1">
    <location>
        <begin position="78"/>
        <end position="89"/>
    </location>
</feature>
<evidence type="ECO:0000256" key="1">
    <source>
        <dbReference type="SAM" id="MobiDB-lite"/>
    </source>
</evidence>
<dbReference type="EMBL" id="MRZV01000055">
    <property type="protein sequence ID" value="PIK60488.1"/>
    <property type="molecule type" value="Genomic_DNA"/>
</dbReference>
<dbReference type="AlphaFoldDB" id="A0A2G8LJQ5"/>
<name>A0A2G8LJQ5_STIJA</name>
<sequence>MSGVRMKRRFRVRKAKGQRAVKYQRHEQNVTCKQQKVNFFRWPHAVWDESSIPLKKHQLYFIFKHSIHSRAAAVEMARKCNPEEGEQRQSQESVLQSYSERQGSD</sequence>
<gene>
    <name evidence="2" type="ORF">BSL78_02597</name>
</gene>
<dbReference type="Proteomes" id="UP000230750">
    <property type="component" value="Unassembled WGS sequence"/>
</dbReference>
<protein>
    <submittedName>
        <fullName evidence="2">Uncharacterized protein</fullName>
    </submittedName>
</protein>
<comment type="caution">
    <text evidence="2">The sequence shown here is derived from an EMBL/GenBank/DDBJ whole genome shotgun (WGS) entry which is preliminary data.</text>
</comment>
<evidence type="ECO:0000313" key="2">
    <source>
        <dbReference type="EMBL" id="PIK60488.1"/>
    </source>
</evidence>
<organism evidence="2 3">
    <name type="scientific">Stichopus japonicus</name>
    <name type="common">Sea cucumber</name>
    <dbReference type="NCBI Taxonomy" id="307972"/>
    <lineage>
        <taxon>Eukaryota</taxon>
        <taxon>Metazoa</taxon>
        <taxon>Echinodermata</taxon>
        <taxon>Eleutherozoa</taxon>
        <taxon>Echinozoa</taxon>
        <taxon>Holothuroidea</taxon>
        <taxon>Aspidochirotacea</taxon>
        <taxon>Aspidochirotida</taxon>
        <taxon>Stichopodidae</taxon>
        <taxon>Apostichopus</taxon>
    </lineage>
</organism>
<evidence type="ECO:0000313" key="3">
    <source>
        <dbReference type="Proteomes" id="UP000230750"/>
    </source>
</evidence>
<feature type="region of interest" description="Disordered" evidence="1">
    <location>
        <begin position="78"/>
        <end position="105"/>
    </location>
</feature>
<proteinExistence type="predicted"/>
<feature type="compositionally biased region" description="Polar residues" evidence="1">
    <location>
        <begin position="90"/>
        <end position="105"/>
    </location>
</feature>
<accession>A0A2G8LJQ5</accession>
<dbReference type="OrthoDB" id="546826at2759"/>
<keyword evidence="3" id="KW-1185">Reference proteome</keyword>
<reference evidence="2 3" key="1">
    <citation type="journal article" date="2017" name="PLoS Biol.">
        <title>The sea cucumber genome provides insights into morphological evolution and visceral regeneration.</title>
        <authorList>
            <person name="Zhang X."/>
            <person name="Sun L."/>
            <person name="Yuan J."/>
            <person name="Sun Y."/>
            <person name="Gao Y."/>
            <person name="Zhang L."/>
            <person name="Li S."/>
            <person name="Dai H."/>
            <person name="Hamel J.F."/>
            <person name="Liu C."/>
            <person name="Yu Y."/>
            <person name="Liu S."/>
            <person name="Lin W."/>
            <person name="Guo K."/>
            <person name="Jin S."/>
            <person name="Xu P."/>
            <person name="Storey K.B."/>
            <person name="Huan P."/>
            <person name="Zhang T."/>
            <person name="Zhou Y."/>
            <person name="Zhang J."/>
            <person name="Lin C."/>
            <person name="Li X."/>
            <person name="Xing L."/>
            <person name="Huo D."/>
            <person name="Sun M."/>
            <person name="Wang L."/>
            <person name="Mercier A."/>
            <person name="Li F."/>
            <person name="Yang H."/>
            <person name="Xiang J."/>
        </authorList>
    </citation>
    <scope>NUCLEOTIDE SEQUENCE [LARGE SCALE GENOMIC DNA]</scope>
    <source>
        <strain evidence="2">Shaxun</strain>
        <tissue evidence="2">Muscle</tissue>
    </source>
</reference>